<dbReference type="EMBL" id="BGZL01000002">
    <property type="protein sequence ID" value="GBP99623.1"/>
    <property type="molecule type" value="Genomic_DNA"/>
</dbReference>
<name>A0A388SU55_9ACTN</name>
<accession>A0A388SU55</accession>
<sequence length="111" mass="11180">MRLTRNRAGRMPRTGTPIALHPPDGSAPCPGPPGADVAENPVRVSDTLTGSAAQAPGRPAAAEALHTVLPPPPAPLTDTARARRPAAQRARPTGRTTPPVSPGGAAPTPGR</sequence>
<proteinExistence type="predicted"/>
<evidence type="ECO:0000256" key="1">
    <source>
        <dbReference type="SAM" id="MobiDB-lite"/>
    </source>
</evidence>
<dbReference type="Proteomes" id="UP000265354">
    <property type="component" value="Unassembled WGS sequence"/>
</dbReference>
<feature type="compositionally biased region" description="Low complexity" evidence="1">
    <location>
        <begin position="85"/>
        <end position="98"/>
    </location>
</feature>
<reference evidence="2 3" key="1">
    <citation type="submission" date="2018-07" db="EMBL/GenBank/DDBJ databases">
        <title>Whole Genome Shotgun Sequence of Streptomyces spongiicola strain 531S.</title>
        <authorList>
            <person name="Dohra H."/>
            <person name="Kodani S."/>
        </authorList>
    </citation>
    <scope>NUCLEOTIDE SEQUENCE [LARGE SCALE GENOMIC DNA]</scope>
    <source>
        <strain evidence="2 3">531S</strain>
    </source>
</reference>
<comment type="caution">
    <text evidence="2">The sequence shown here is derived from an EMBL/GenBank/DDBJ whole genome shotgun (WGS) entry which is preliminary data.</text>
</comment>
<feature type="region of interest" description="Disordered" evidence="1">
    <location>
        <begin position="1"/>
        <end position="111"/>
    </location>
</feature>
<evidence type="ECO:0000313" key="3">
    <source>
        <dbReference type="Proteomes" id="UP000265354"/>
    </source>
</evidence>
<protein>
    <submittedName>
        <fullName evidence="2">Uncharacterized protein</fullName>
    </submittedName>
</protein>
<feature type="compositionally biased region" description="Basic residues" evidence="1">
    <location>
        <begin position="1"/>
        <end position="10"/>
    </location>
</feature>
<evidence type="ECO:0000313" key="2">
    <source>
        <dbReference type="EMBL" id="GBP99623.1"/>
    </source>
</evidence>
<organism evidence="2 3">
    <name type="scientific">Streptomyces spongiicola</name>
    <dbReference type="NCBI Taxonomy" id="1690221"/>
    <lineage>
        <taxon>Bacteria</taxon>
        <taxon>Bacillati</taxon>
        <taxon>Actinomycetota</taxon>
        <taxon>Actinomycetes</taxon>
        <taxon>Kitasatosporales</taxon>
        <taxon>Streptomycetaceae</taxon>
        <taxon>Streptomyces</taxon>
    </lineage>
</organism>
<gene>
    <name evidence="2" type="ORF">SSP531S_10180</name>
</gene>
<feature type="compositionally biased region" description="Low complexity" evidence="1">
    <location>
        <begin position="52"/>
        <end position="64"/>
    </location>
</feature>
<dbReference type="AlphaFoldDB" id="A0A388SU55"/>